<organism evidence="2 3">
    <name type="scientific">Mycolicibacterium moriokaense</name>
    <dbReference type="NCBI Taxonomy" id="39691"/>
    <lineage>
        <taxon>Bacteria</taxon>
        <taxon>Bacillati</taxon>
        <taxon>Actinomycetota</taxon>
        <taxon>Actinomycetes</taxon>
        <taxon>Mycobacteriales</taxon>
        <taxon>Mycobacteriaceae</taxon>
        <taxon>Mycolicibacterium</taxon>
    </lineage>
</organism>
<keyword evidence="3" id="KW-1185">Reference proteome</keyword>
<accession>A0A318HJ76</accession>
<dbReference type="EMBL" id="QJJU01000011">
    <property type="protein sequence ID" value="PXX07324.1"/>
    <property type="molecule type" value="Genomic_DNA"/>
</dbReference>
<reference evidence="2 3" key="2">
    <citation type="submission" date="2018-06" db="EMBL/GenBank/DDBJ databases">
        <title>Sequencing of bacterial isolates from soil warming experiment in Harvard Forest, Massachusetts, USA.</title>
        <authorList>
            <person name="Deangelis K.PhD."/>
        </authorList>
    </citation>
    <scope>NUCLEOTIDE SEQUENCE [LARGE SCALE GENOMIC DNA]</scope>
    <source>
        <strain evidence="2 3">GAS496</strain>
    </source>
</reference>
<proteinExistence type="predicted"/>
<evidence type="ECO:0000313" key="2">
    <source>
        <dbReference type="EMBL" id="PXX07324.1"/>
    </source>
</evidence>
<gene>
    <name evidence="2" type="ORF">C8E89_111108</name>
</gene>
<feature type="transmembrane region" description="Helical" evidence="1">
    <location>
        <begin position="21"/>
        <end position="38"/>
    </location>
</feature>
<evidence type="ECO:0000313" key="3">
    <source>
        <dbReference type="Proteomes" id="UP000247781"/>
    </source>
</evidence>
<evidence type="ECO:0000256" key="1">
    <source>
        <dbReference type="SAM" id="Phobius"/>
    </source>
</evidence>
<name>A0A318HJ76_9MYCO</name>
<sequence length="74" mass="8213">MTARVRTFLRFWYDFIVGDDWRVALAVVAALALTYALSVTGLPAWPVLPAIVAVVLPLSLWGRRTPARSSRQGE</sequence>
<keyword evidence="1" id="KW-0472">Membrane</keyword>
<dbReference type="AlphaFoldDB" id="A0A318HJ76"/>
<dbReference type="RefSeq" id="WP_110317395.1">
    <property type="nucleotide sequence ID" value="NZ_QJJU01000011.1"/>
</dbReference>
<comment type="caution">
    <text evidence="2">The sequence shown here is derived from an EMBL/GenBank/DDBJ whole genome shotgun (WGS) entry which is preliminary data.</text>
</comment>
<protein>
    <submittedName>
        <fullName evidence="2">Uncharacterized protein</fullName>
    </submittedName>
</protein>
<keyword evidence="1" id="KW-1133">Transmembrane helix</keyword>
<dbReference type="Proteomes" id="UP000247781">
    <property type="component" value="Unassembled WGS sequence"/>
</dbReference>
<feature type="transmembrane region" description="Helical" evidence="1">
    <location>
        <begin position="44"/>
        <end position="62"/>
    </location>
</feature>
<reference evidence="3" key="1">
    <citation type="submission" date="2018-05" db="EMBL/GenBank/DDBJ databases">
        <authorList>
            <person name="Deangelis K."/>
            <person name="Huntemann M."/>
            <person name="Clum A."/>
            <person name="Pillay M."/>
            <person name="Palaniappan K."/>
            <person name="Varghese N."/>
            <person name="Mikhailova N."/>
            <person name="Stamatis D."/>
            <person name="Reddy T."/>
            <person name="Daum C."/>
            <person name="Shapiro N."/>
            <person name="Ivanova N."/>
            <person name="Kyrpides N."/>
            <person name="Woyke T."/>
        </authorList>
    </citation>
    <scope>NUCLEOTIDE SEQUENCE [LARGE SCALE GENOMIC DNA]</scope>
    <source>
        <strain evidence="3">GAS496</strain>
    </source>
</reference>
<keyword evidence="1" id="KW-0812">Transmembrane</keyword>